<accession>F0Y5Y1</accession>
<reference evidence="2 3" key="1">
    <citation type="journal article" date="2011" name="Proc. Natl. Acad. Sci. U.S.A.">
        <title>Niche of harmful alga Aureococcus anophagefferens revealed through ecogenomics.</title>
        <authorList>
            <person name="Gobler C.J."/>
            <person name="Berry D.L."/>
            <person name="Dyhrman S.T."/>
            <person name="Wilhelm S.W."/>
            <person name="Salamov A."/>
            <person name="Lobanov A.V."/>
            <person name="Zhang Y."/>
            <person name="Collier J.L."/>
            <person name="Wurch L.L."/>
            <person name="Kustka A.B."/>
            <person name="Dill B.D."/>
            <person name="Shah M."/>
            <person name="VerBerkmoes N.C."/>
            <person name="Kuo A."/>
            <person name="Terry A."/>
            <person name="Pangilinan J."/>
            <person name="Lindquist E.A."/>
            <person name="Lucas S."/>
            <person name="Paulsen I.T."/>
            <person name="Hattenrath-Lehmann T.K."/>
            <person name="Talmage S.C."/>
            <person name="Walker E.A."/>
            <person name="Koch F."/>
            <person name="Burson A.M."/>
            <person name="Marcoval M.A."/>
            <person name="Tang Y.Z."/>
            <person name="Lecleir G.R."/>
            <person name="Coyne K.J."/>
            <person name="Berg G.M."/>
            <person name="Bertrand E.M."/>
            <person name="Saito M.A."/>
            <person name="Gladyshev V.N."/>
            <person name="Grigoriev I.V."/>
        </authorList>
    </citation>
    <scope>NUCLEOTIDE SEQUENCE [LARGE SCALE GENOMIC DNA]</scope>
    <source>
        <strain evidence="3">CCMP 1984</strain>
    </source>
</reference>
<dbReference type="RefSeq" id="XP_009035622.1">
    <property type="nucleotide sequence ID" value="XM_009037374.1"/>
</dbReference>
<name>F0Y5Y1_AURAN</name>
<proteinExistence type="predicted"/>
<keyword evidence="3" id="KW-1185">Reference proteome</keyword>
<protein>
    <submittedName>
        <fullName evidence="2">Uncharacterized protein</fullName>
    </submittedName>
</protein>
<dbReference type="AlphaFoldDB" id="F0Y5Y1"/>
<gene>
    <name evidence="2" type="ORF">AURANDRAFT_63233</name>
</gene>
<sequence>MKRAHGAGVRAGAGAATAPRRQRRKQLDAAAHVPVSLAPAARAAARSRGAQRLQSLSPKPNLSLGPNQNPNPNPNPKLSLSLSRSRLGLGLRLRLGLGLRLRLREGAQDRRGLLVALARRVHGLPTLSPVLSFNCTTYDTRVQVLQVDDDSDMYGVASLEVTTGEYDILWDVDWFDGHVNAVGLYAPEGEGTYAWGSFGGCLCKLYRVRAQRLDAPLEEEKPNVDAVLGGGDDYSKDVGRDERCFYWVESILDDEPVSRSGVEFLVSEDLYEEAVLDVATVTETGGQVWIDDDLVDGQVWIDDDLVDGSYLFRLGEAFEIFVGKIITGSGYPETYADGDQEFGAAFTFYDPQGDVHVLFSSNQGSGVYELALPIAIPDGCWNTGVDTSSRAGCSAAGAQPINYIDPSDETDSNDGMDCPYDLEMFVPSAAPTRGPSFSPIEPFDRAAHSNPVQVLQVDDESDMYSVAELDVATGEYEVHGRQASRLAMACLTHVRRKGVRSILQDVWAHPNDVELSNAMEAALWCTVIRLPALLLCNPQAAVGPLFFAMFRDDYSARRFQIFKDRIEREALLRALDIDRSAPRRALDIERSAPRRALDIERSAPRRVVEVSRSPLYRALRRIEDAAPQEKHLVELTQEERYMLHAHIDTLTTGEELKACCVAFGLPPDGGPFRFGLPAARLKDFVDGRPAKKRRLT</sequence>
<feature type="region of interest" description="Disordered" evidence="1">
    <location>
        <begin position="1"/>
        <end position="81"/>
    </location>
</feature>
<dbReference type="InParanoid" id="F0Y5Y1"/>
<dbReference type="EMBL" id="GL833125">
    <property type="protein sequence ID" value="EGB09568.1"/>
    <property type="molecule type" value="Genomic_DNA"/>
</dbReference>
<feature type="compositionally biased region" description="Low complexity" evidence="1">
    <location>
        <begin position="1"/>
        <end position="19"/>
    </location>
</feature>
<dbReference type="GeneID" id="20224243"/>
<organism evidence="3">
    <name type="scientific">Aureococcus anophagefferens</name>
    <name type="common">Harmful bloom alga</name>
    <dbReference type="NCBI Taxonomy" id="44056"/>
    <lineage>
        <taxon>Eukaryota</taxon>
        <taxon>Sar</taxon>
        <taxon>Stramenopiles</taxon>
        <taxon>Ochrophyta</taxon>
        <taxon>Pelagophyceae</taxon>
        <taxon>Pelagomonadales</taxon>
        <taxon>Pelagomonadaceae</taxon>
        <taxon>Aureococcus</taxon>
    </lineage>
</organism>
<dbReference type="KEGG" id="aaf:AURANDRAFT_63233"/>
<dbReference type="Proteomes" id="UP000002729">
    <property type="component" value="Unassembled WGS sequence"/>
</dbReference>
<feature type="compositionally biased region" description="Low complexity" evidence="1">
    <location>
        <begin position="33"/>
        <end position="68"/>
    </location>
</feature>
<evidence type="ECO:0000313" key="3">
    <source>
        <dbReference type="Proteomes" id="UP000002729"/>
    </source>
</evidence>
<evidence type="ECO:0000256" key="1">
    <source>
        <dbReference type="SAM" id="MobiDB-lite"/>
    </source>
</evidence>
<evidence type="ECO:0000313" key="2">
    <source>
        <dbReference type="EMBL" id="EGB09568.1"/>
    </source>
</evidence>